<sequence length="131" mass="14813">MIEWSVGIAAVAFVFLVAFLILTLRKLMATLAETKETLYDARQSVNTITDEAEELMNEANKISVDVKGKMEAVDPLVESVRDMGEMLHSATSSMKRNALEKENRKTIDTQDTNDTQNQNKQEIHPVRIKMK</sequence>
<name>A0ABW3L666_9BACI</name>
<dbReference type="EMBL" id="JBHTKL010000006">
    <property type="protein sequence ID" value="MFD1020989.1"/>
    <property type="molecule type" value="Genomic_DNA"/>
</dbReference>
<feature type="compositionally biased region" description="Basic and acidic residues" evidence="2">
    <location>
        <begin position="97"/>
        <end position="108"/>
    </location>
</feature>
<dbReference type="RefSeq" id="WP_386063637.1">
    <property type="nucleotide sequence ID" value="NZ_JBHTKL010000006.1"/>
</dbReference>
<dbReference type="PANTHER" id="PTHR40070:SF1">
    <property type="entry name" value="UPF0478 PROTEIN YTXG"/>
    <property type="match status" value="1"/>
</dbReference>
<evidence type="ECO:0000256" key="3">
    <source>
        <dbReference type="SAM" id="Phobius"/>
    </source>
</evidence>
<evidence type="ECO:0000256" key="2">
    <source>
        <dbReference type="SAM" id="MobiDB-lite"/>
    </source>
</evidence>
<dbReference type="Proteomes" id="UP001596990">
    <property type="component" value="Unassembled WGS sequence"/>
</dbReference>
<feature type="transmembrane region" description="Helical" evidence="3">
    <location>
        <begin position="6"/>
        <end position="24"/>
    </location>
</feature>
<reference evidence="5" key="1">
    <citation type="journal article" date="2019" name="Int. J. Syst. Evol. Microbiol.">
        <title>The Global Catalogue of Microorganisms (GCM) 10K type strain sequencing project: providing services to taxonomists for standard genome sequencing and annotation.</title>
        <authorList>
            <consortium name="The Broad Institute Genomics Platform"/>
            <consortium name="The Broad Institute Genome Sequencing Center for Infectious Disease"/>
            <person name="Wu L."/>
            <person name="Ma J."/>
        </authorList>
    </citation>
    <scope>NUCLEOTIDE SEQUENCE [LARGE SCALE GENOMIC DNA]</scope>
    <source>
        <strain evidence="5">CCUG 56607</strain>
    </source>
</reference>
<dbReference type="InterPro" id="IPR009293">
    <property type="entry name" value="UPF0478"/>
</dbReference>
<comment type="caution">
    <text evidence="4">The sequence shown here is derived from an EMBL/GenBank/DDBJ whole genome shotgun (WGS) entry which is preliminary data.</text>
</comment>
<keyword evidence="3" id="KW-0812">Transmembrane</keyword>
<feature type="coiled-coil region" evidence="1">
    <location>
        <begin position="38"/>
        <end position="65"/>
    </location>
</feature>
<dbReference type="PANTHER" id="PTHR40070">
    <property type="entry name" value="UPF0478 PROTEIN YTXG"/>
    <property type="match status" value="1"/>
</dbReference>
<evidence type="ECO:0000313" key="4">
    <source>
        <dbReference type="EMBL" id="MFD1020989.1"/>
    </source>
</evidence>
<keyword evidence="1" id="KW-0175">Coiled coil</keyword>
<evidence type="ECO:0000313" key="5">
    <source>
        <dbReference type="Proteomes" id="UP001596990"/>
    </source>
</evidence>
<keyword evidence="3" id="KW-0472">Membrane</keyword>
<gene>
    <name evidence="4" type="ORF">ACFQ2J_17500</name>
</gene>
<keyword evidence="5" id="KW-1185">Reference proteome</keyword>
<keyword evidence="3" id="KW-1133">Transmembrane helix</keyword>
<accession>A0ABW3L666</accession>
<proteinExistence type="predicted"/>
<feature type="region of interest" description="Disordered" evidence="2">
    <location>
        <begin position="91"/>
        <end position="131"/>
    </location>
</feature>
<organism evidence="4 5">
    <name type="scientific">Thalassobacillus hwangdonensis</name>
    <dbReference type="NCBI Taxonomy" id="546108"/>
    <lineage>
        <taxon>Bacteria</taxon>
        <taxon>Bacillati</taxon>
        <taxon>Bacillota</taxon>
        <taxon>Bacilli</taxon>
        <taxon>Bacillales</taxon>
        <taxon>Bacillaceae</taxon>
        <taxon>Thalassobacillus</taxon>
    </lineage>
</organism>
<protein>
    <submittedName>
        <fullName evidence="4">DUF948 domain-containing protein</fullName>
    </submittedName>
</protein>
<feature type="compositionally biased region" description="Low complexity" evidence="2">
    <location>
        <begin position="109"/>
        <end position="119"/>
    </location>
</feature>
<dbReference type="Pfam" id="PF06103">
    <property type="entry name" value="DUF948"/>
    <property type="match status" value="1"/>
</dbReference>
<evidence type="ECO:0000256" key="1">
    <source>
        <dbReference type="SAM" id="Coils"/>
    </source>
</evidence>